<dbReference type="InterPro" id="IPR001214">
    <property type="entry name" value="SET_dom"/>
</dbReference>
<dbReference type="InterPro" id="IPR046341">
    <property type="entry name" value="SET_dom_sf"/>
</dbReference>
<dbReference type="Proteomes" id="UP001054902">
    <property type="component" value="Unassembled WGS sequence"/>
</dbReference>
<accession>A0AAD3CX91</accession>
<dbReference type="Gene3D" id="3.90.1410.10">
    <property type="entry name" value="set domain protein methyltransferase, domain 1"/>
    <property type="match status" value="1"/>
</dbReference>
<sequence length="320" mass="35580">MINLRVLVLSAMMALGSAFVAPFSRLSKSLYKYAFRLPSVSSDDDEIFHDLMEWSTDPEYLGNVYISKSCIGGGNGLFASREFQKGEILFVVPSDKCLTVKNAMADEDYGGFFSELAEQGGSAGKKAALGGYLAQELLKNEDSDNSSPWSPYLKVLPWKPNDQEHFLWWSDEDIEDKLYDANICDEVIALRSGTEYVAEIMGDINPNLDSDEGFDAIHGAFVSIHSRAFQDDVNDCSKLIPLLDMGQHYANALSIDHESDSKGNVVVTALKDIAADEELFNKYTDDDFELDRFAVYYGFVPGEKQTLQEIVDSQSPIIFA</sequence>
<evidence type="ECO:0000256" key="1">
    <source>
        <dbReference type="SAM" id="SignalP"/>
    </source>
</evidence>
<dbReference type="EMBL" id="BLLK01000047">
    <property type="protein sequence ID" value="GFH53559.1"/>
    <property type="molecule type" value="Genomic_DNA"/>
</dbReference>
<dbReference type="AlphaFoldDB" id="A0AAD3CX91"/>
<evidence type="ECO:0000313" key="4">
    <source>
        <dbReference type="Proteomes" id="UP001054902"/>
    </source>
</evidence>
<dbReference type="PROSITE" id="PS50280">
    <property type="entry name" value="SET"/>
    <property type="match status" value="1"/>
</dbReference>
<dbReference type="InterPro" id="IPR050600">
    <property type="entry name" value="SETD3_SETD6_MTase"/>
</dbReference>
<gene>
    <name evidence="3" type="ORF">CTEN210_10035</name>
</gene>
<protein>
    <recommendedName>
        <fullName evidence="2">SET domain-containing protein</fullName>
    </recommendedName>
</protein>
<feature type="domain" description="SET" evidence="2">
    <location>
        <begin position="62"/>
        <end position="284"/>
    </location>
</feature>
<dbReference type="SUPFAM" id="SSF82199">
    <property type="entry name" value="SET domain"/>
    <property type="match status" value="1"/>
</dbReference>
<reference evidence="3 4" key="1">
    <citation type="journal article" date="2021" name="Sci. Rep.">
        <title>The genome of the diatom Chaetoceros tenuissimus carries an ancient integrated fragment of an extant virus.</title>
        <authorList>
            <person name="Hongo Y."/>
            <person name="Kimura K."/>
            <person name="Takaki Y."/>
            <person name="Yoshida Y."/>
            <person name="Baba S."/>
            <person name="Kobayashi G."/>
            <person name="Nagasaki K."/>
            <person name="Hano T."/>
            <person name="Tomaru Y."/>
        </authorList>
    </citation>
    <scope>NUCLEOTIDE SEQUENCE [LARGE SCALE GENOMIC DNA]</scope>
    <source>
        <strain evidence="3 4">NIES-3715</strain>
    </source>
</reference>
<dbReference type="Pfam" id="PF00856">
    <property type="entry name" value="SET"/>
    <property type="match status" value="1"/>
</dbReference>
<proteinExistence type="predicted"/>
<keyword evidence="4" id="KW-1185">Reference proteome</keyword>
<evidence type="ECO:0000313" key="3">
    <source>
        <dbReference type="EMBL" id="GFH53559.1"/>
    </source>
</evidence>
<dbReference type="PANTHER" id="PTHR13271">
    <property type="entry name" value="UNCHARACTERIZED PUTATIVE METHYLTRANSFERASE"/>
    <property type="match status" value="1"/>
</dbReference>
<feature type="signal peptide" evidence="1">
    <location>
        <begin position="1"/>
        <end position="18"/>
    </location>
</feature>
<evidence type="ECO:0000259" key="2">
    <source>
        <dbReference type="PROSITE" id="PS50280"/>
    </source>
</evidence>
<dbReference type="PANTHER" id="PTHR13271:SF151">
    <property type="entry name" value="SET DOMAIN-CONTAINING PROTEIN 4"/>
    <property type="match status" value="1"/>
</dbReference>
<dbReference type="GO" id="GO:0016279">
    <property type="term" value="F:protein-lysine N-methyltransferase activity"/>
    <property type="evidence" value="ECO:0007669"/>
    <property type="project" value="TreeGrafter"/>
</dbReference>
<organism evidence="3 4">
    <name type="scientific">Chaetoceros tenuissimus</name>
    <dbReference type="NCBI Taxonomy" id="426638"/>
    <lineage>
        <taxon>Eukaryota</taxon>
        <taxon>Sar</taxon>
        <taxon>Stramenopiles</taxon>
        <taxon>Ochrophyta</taxon>
        <taxon>Bacillariophyta</taxon>
        <taxon>Coscinodiscophyceae</taxon>
        <taxon>Chaetocerotophycidae</taxon>
        <taxon>Chaetocerotales</taxon>
        <taxon>Chaetocerotaceae</taxon>
        <taxon>Chaetoceros</taxon>
    </lineage>
</organism>
<name>A0AAD3CX91_9STRA</name>
<keyword evidence="1" id="KW-0732">Signal</keyword>
<dbReference type="CDD" id="cd10527">
    <property type="entry name" value="SET_LSMT"/>
    <property type="match status" value="1"/>
</dbReference>
<comment type="caution">
    <text evidence="3">The sequence shown here is derived from an EMBL/GenBank/DDBJ whole genome shotgun (WGS) entry which is preliminary data.</text>
</comment>
<feature type="chain" id="PRO_5041914272" description="SET domain-containing protein" evidence="1">
    <location>
        <begin position="19"/>
        <end position="320"/>
    </location>
</feature>